<keyword evidence="6" id="KW-1185">Reference proteome</keyword>
<feature type="region of interest" description="Disordered" evidence="1">
    <location>
        <begin position="107"/>
        <end position="140"/>
    </location>
</feature>
<gene>
    <name evidence="3" type="ORF">Alo02nite_69670</name>
    <name evidence="4" type="ORF">BJ964_006325</name>
</gene>
<dbReference type="Proteomes" id="UP000590511">
    <property type="component" value="Unassembled WGS sequence"/>
</dbReference>
<evidence type="ECO:0000313" key="5">
    <source>
        <dbReference type="Proteomes" id="UP000590511"/>
    </source>
</evidence>
<keyword evidence="2" id="KW-0812">Transmembrane</keyword>
<evidence type="ECO:0000313" key="6">
    <source>
        <dbReference type="Proteomes" id="UP000631312"/>
    </source>
</evidence>
<evidence type="ECO:0000256" key="2">
    <source>
        <dbReference type="SAM" id="Phobius"/>
    </source>
</evidence>
<reference evidence="4 5" key="1">
    <citation type="submission" date="2020-08" db="EMBL/GenBank/DDBJ databases">
        <title>Sequencing the genomes of 1000 actinobacteria strains.</title>
        <authorList>
            <person name="Klenk H.-P."/>
        </authorList>
    </citation>
    <scope>NUCLEOTIDE SEQUENCE [LARGE SCALE GENOMIC DNA]</scope>
    <source>
        <strain evidence="4 5">DSM 43150</strain>
    </source>
</reference>
<evidence type="ECO:0000313" key="3">
    <source>
        <dbReference type="EMBL" id="GIE44069.1"/>
    </source>
</evidence>
<protein>
    <submittedName>
        <fullName evidence="4">Uncharacterized protein</fullName>
    </submittedName>
</protein>
<proteinExistence type="predicted"/>
<evidence type="ECO:0000256" key="1">
    <source>
        <dbReference type="SAM" id="MobiDB-lite"/>
    </source>
</evidence>
<dbReference type="EMBL" id="BOMP01000118">
    <property type="protein sequence ID" value="GIE44069.1"/>
    <property type="molecule type" value="Genomic_DNA"/>
</dbReference>
<name>A0A7W7MJ35_9ACTN</name>
<organism evidence="4 5">
    <name type="scientific">Actinoplanes lobatus</name>
    <dbReference type="NCBI Taxonomy" id="113568"/>
    <lineage>
        <taxon>Bacteria</taxon>
        <taxon>Bacillati</taxon>
        <taxon>Actinomycetota</taxon>
        <taxon>Actinomycetes</taxon>
        <taxon>Micromonosporales</taxon>
        <taxon>Micromonosporaceae</taxon>
        <taxon>Actinoplanes</taxon>
    </lineage>
</organism>
<sequence length="295" mass="31577">MPARVDLLVFEWAPRLPGGGSGLGLVESTLPADQRQVWAERLERRVSVPSGGAGPSTCYLRYGDQAALLHRSPVRDVHNRWASSTQVLIGPPSVITMRRAVALRPDRAPQRLDQPADGYPRSWADASDTGADLDRQARPHRGEATVLVAELSRARPHGWAVRAGDIDPRALLWTVAACLGDMEFSTRETEITDPELPTLVFVNGPPARSSVGTARHWVDLGTATDLPARDLAIAADLVETHTGRRGGTSSRTRDVGTAKVTGPAPAPAAFPLHLLMLAAWWAAVAILLTVLSAGS</sequence>
<evidence type="ECO:0000313" key="4">
    <source>
        <dbReference type="EMBL" id="MBB4752164.1"/>
    </source>
</evidence>
<dbReference type="EMBL" id="JACHNC010000001">
    <property type="protein sequence ID" value="MBB4752164.1"/>
    <property type="molecule type" value="Genomic_DNA"/>
</dbReference>
<keyword evidence="2" id="KW-0472">Membrane</keyword>
<comment type="caution">
    <text evidence="4">The sequence shown here is derived from an EMBL/GenBank/DDBJ whole genome shotgun (WGS) entry which is preliminary data.</text>
</comment>
<keyword evidence="2" id="KW-1133">Transmembrane helix</keyword>
<reference evidence="3 6" key="2">
    <citation type="submission" date="2021-01" db="EMBL/GenBank/DDBJ databases">
        <title>Whole genome shotgun sequence of Actinoplanes lobatus NBRC 12513.</title>
        <authorList>
            <person name="Komaki H."/>
            <person name="Tamura T."/>
        </authorList>
    </citation>
    <scope>NUCLEOTIDE SEQUENCE [LARGE SCALE GENOMIC DNA]</scope>
    <source>
        <strain evidence="3 6">NBRC 12513</strain>
    </source>
</reference>
<dbReference type="AlphaFoldDB" id="A0A7W7MJ35"/>
<accession>A0A7W7MJ35</accession>
<dbReference type="RefSeq" id="WP_188124079.1">
    <property type="nucleotide sequence ID" value="NZ_BOMP01000118.1"/>
</dbReference>
<feature type="transmembrane region" description="Helical" evidence="2">
    <location>
        <begin position="270"/>
        <end position="291"/>
    </location>
</feature>
<dbReference type="Proteomes" id="UP000631312">
    <property type="component" value="Unassembled WGS sequence"/>
</dbReference>